<sequence length="123" mass="13887">MNSRGKEAKALNLKLVKSTGLVITKSGRGGGTWLHPKLAVAFARWLDVRFAVWSDLHIDALLRGELTEKQRFDQACKRLDDGTKAASKSGRDLALWKFQKPPLVREVEHWKEQLQLTLGLELP</sequence>
<dbReference type="InterPro" id="IPR017880">
    <property type="entry name" value="KilA_N"/>
</dbReference>
<dbReference type="Pfam" id="PF04383">
    <property type="entry name" value="KilA-N"/>
    <property type="match status" value="1"/>
</dbReference>
<accession>A0A1G7XM85</accession>
<dbReference type="GO" id="GO:0003677">
    <property type="term" value="F:DNA binding"/>
    <property type="evidence" value="ECO:0007669"/>
    <property type="project" value="InterPro"/>
</dbReference>
<evidence type="ECO:0000313" key="2">
    <source>
        <dbReference type="EMBL" id="SDG85201.1"/>
    </source>
</evidence>
<organism evidence="2 3">
    <name type="scientific">Phytopseudomonas flavescens</name>
    <dbReference type="NCBI Taxonomy" id="29435"/>
    <lineage>
        <taxon>Bacteria</taxon>
        <taxon>Pseudomonadati</taxon>
        <taxon>Pseudomonadota</taxon>
        <taxon>Gammaproteobacteria</taxon>
        <taxon>Pseudomonadales</taxon>
        <taxon>Pseudomonadaceae</taxon>
        <taxon>Phytopseudomonas</taxon>
    </lineage>
</organism>
<evidence type="ECO:0000313" key="3">
    <source>
        <dbReference type="Proteomes" id="UP000198606"/>
    </source>
</evidence>
<dbReference type="Proteomes" id="UP000198606">
    <property type="component" value="Unassembled WGS sequence"/>
</dbReference>
<dbReference type="SUPFAM" id="SSF54616">
    <property type="entry name" value="DNA-binding domain of Mlu1-box binding protein MBP1"/>
    <property type="match status" value="1"/>
</dbReference>
<proteinExistence type="predicted"/>
<gene>
    <name evidence="2" type="ORF">SAMN05216588_101187</name>
</gene>
<dbReference type="AlphaFoldDB" id="A0A1G7XM85"/>
<dbReference type="InterPro" id="IPR036887">
    <property type="entry name" value="HTH_APSES_sf"/>
</dbReference>
<evidence type="ECO:0000259" key="1">
    <source>
        <dbReference type="PROSITE" id="PS51301"/>
    </source>
</evidence>
<dbReference type="InterPro" id="IPR018004">
    <property type="entry name" value="KilA/APSES_HTH"/>
</dbReference>
<name>A0A1G7XM85_9GAMM</name>
<feature type="domain" description="KilA-N" evidence="1">
    <location>
        <begin position="1"/>
        <end position="61"/>
    </location>
</feature>
<dbReference type="PROSITE" id="PS51301">
    <property type="entry name" value="KILA_N"/>
    <property type="match status" value="1"/>
</dbReference>
<dbReference type="EMBL" id="FNDG01000001">
    <property type="protein sequence ID" value="SDG85201.1"/>
    <property type="molecule type" value="Genomic_DNA"/>
</dbReference>
<protein>
    <submittedName>
        <fullName evidence="2">KilA-N domain-containing protein</fullName>
    </submittedName>
</protein>
<reference evidence="2 3" key="1">
    <citation type="submission" date="2016-10" db="EMBL/GenBank/DDBJ databases">
        <authorList>
            <person name="de Groot N.N."/>
        </authorList>
    </citation>
    <scope>NUCLEOTIDE SEQUENCE [LARGE SCALE GENOMIC DNA]</scope>
    <source>
        <strain evidence="2 3">LMG 18387</strain>
    </source>
</reference>